<protein>
    <submittedName>
        <fullName evidence="3">Membrane-spanning protein</fullName>
    </submittedName>
</protein>
<feature type="transmembrane region" description="Helical" evidence="1">
    <location>
        <begin position="74"/>
        <end position="91"/>
    </location>
</feature>
<dbReference type="OrthoDB" id="9770408at2"/>
<organism evidence="3 4">
    <name type="scientific">Clostridium disporicum</name>
    <dbReference type="NCBI Taxonomy" id="84024"/>
    <lineage>
        <taxon>Bacteria</taxon>
        <taxon>Bacillati</taxon>
        <taxon>Bacillota</taxon>
        <taxon>Clostridia</taxon>
        <taxon>Eubacteriales</taxon>
        <taxon>Clostridiaceae</taxon>
        <taxon>Clostridium</taxon>
    </lineage>
</organism>
<evidence type="ECO:0000313" key="4">
    <source>
        <dbReference type="Proteomes" id="UP000095594"/>
    </source>
</evidence>
<dbReference type="InterPro" id="IPR048447">
    <property type="entry name" value="DUF1980_C"/>
</dbReference>
<feature type="domain" description="DUF1980" evidence="2">
    <location>
        <begin position="105"/>
        <end position="215"/>
    </location>
</feature>
<accession>A0A174G6H6</accession>
<gene>
    <name evidence="3" type="ORF">ERS852471_01790</name>
</gene>
<sequence length="219" mass="25886">MKKFNMDEFIWFIIQLTLIILMIYLKVSGKITYFISSKMMIYFNMSIIILMLYALAQSRKIFTVRNRNYITNKFYPILSVIVLCAVFLYVMPNYKSLKAVENNVSMLNENIYEGMIKVTNDNYEILYNMDEYNNSIIELTGFVYETNNDNEIILGREVVSCCQSDKSLIQIKVKGINNINKGTWVKVIGKVEYIDETYLECIEYEKIDEPIEIYFHEKL</sequence>
<dbReference type="Proteomes" id="UP000095594">
    <property type="component" value="Unassembled WGS sequence"/>
</dbReference>
<feature type="transmembrane region" description="Helical" evidence="1">
    <location>
        <begin position="31"/>
        <end position="53"/>
    </location>
</feature>
<dbReference type="RefSeq" id="WP_055265778.1">
    <property type="nucleotide sequence ID" value="NZ_CABIXQ010000011.1"/>
</dbReference>
<evidence type="ECO:0000259" key="2">
    <source>
        <dbReference type="Pfam" id="PF21537"/>
    </source>
</evidence>
<name>A0A174G6H6_9CLOT</name>
<dbReference type="EMBL" id="CYZX01000011">
    <property type="protein sequence ID" value="CUO56726.1"/>
    <property type="molecule type" value="Genomic_DNA"/>
</dbReference>
<keyword evidence="1" id="KW-0472">Membrane</keyword>
<proteinExistence type="predicted"/>
<keyword evidence="1" id="KW-0812">Transmembrane</keyword>
<evidence type="ECO:0000256" key="1">
    <source>
        <dbReference type="SAM" id="Phobius"/>
    </source>
</evidence>
<keyword evidence="1" id="KW-1133">Transmembrane helix</keyword>
<dbReference type="AlphaFoldDB" id="A0A174G6H6"/>
<reference evidence="3 4" key="1">
    <citation type="submission" date="2015-09" db="EMBL/GenBank/DDBJ databases">
        <authorList>
            <consortium name="Pathogen Informatics"/>
        </authorList>
    </citation>
    <scope>NUCLEOTIDE SEQUENCE [LARGE SCALE GENOMIC DNA]</scope>
    <source>
        <strain evidence="3 4">2789STDY5834856</strain>
    </source>
</reference>
<evidence type="ECO:0000313" key="3">
    <source>
        <dbReference type="EMBL" id="CUO56726.1"/>
    </source>
</evidence>
<feature type="transmembrane region" description="Helical" evidence="1">
    <location>
        <begin position="9"/>
        <end position="25"/>
    </location>
</feature>
<dbReference type="Pfam" id="PF21537">
    <property type="entry name" value="DUF1980_C"/>
    <property type="match status" value="1"/>
</dbReference>